<evidence type="ECO:0000313" key="1">
    <source>
        <dbReference type="EMBL" id="MBT1712134.1"/>
    </source>
</evidence>
<dbReference type="Proteomes" id="UP001319080">
    <property type="component" value="Unassembled WGS sequence"/>
</dbReference>
<dbReference type="RefSeq" id="WP_254087702.1">
    <property type="nucleotide sequence ID" value="NZ_JAHESE010000051.1"/>
</dbReference>
<comment type="caution">
    <text evidence="1">The sequence shown here is derived from an EMBL/GenBank/DDBJ whole genome shotgun (WGS) entry which is preliminary data.</text>
</comment>
<dbReference type="AlphaFoldDB" id="A0AAP2E4J4"/>
<gene>
    <name evidence="1" type="ORF">KK062_28090</name>
</gene>
<reference evidence="1 2" key="1">
    <citation type="submission" date="2021-05" db="EMBL/GenBank/DDBJ databases">
        <title>A Polyphasic approach of four new species of the genus Ohtaekwangia: Ohtaekwangia histidinii sp. nov., Ohtaekwangia cretensis sp. nov., Ohtaekwangia indiensis sp. nov., Ohtaekwangia reichenbachii sp. nov. from diverse environment.</title>
        <authorList>
            <person name="Octaviana S."/>
        </authorList>
    </citation>
    <scope>NUCLEOTIDE SEQUENCE [LARGE SCALE GENOMIC DNA]</scope>
    <source>
        <strain evidence="1 2">PWU5</strain>
    </source>
</reference>
<protein>
    <submittedName>
        <fullName evidence="1">Uncharacterized protein</fullName>
    </submittedName>
</protein>
<dbReference type="EMBL" id="JAHESE010000051">
    <property type="protein sequence ID" value="MBT1712134.1"/>
    <property type="molecule type" value="Genomic_DNA"/>
</dbReference>
<name>A0AAP2E4J4_9BACT</name>
<accession>A0AAP2E4J4</accession>
<organism evidence="1 2">
    <name type="scientific">Dawidia cretensis</name>
    <dbReference type="NCBI Taxonomy" id="2782350"/>
    <lineage>
        <taxon>Bacteria</taxon>
        <taxon>Pseudomonadati</taxon>
        <taxon>Bacteroidota</taxon>
        <taxon>Cytophagia</taxon>
        <taxon>Cytophagales</taxon>
        <taxon>Chryseotaleaceae</taxon>
        <taxon>Dawidia</taxon>
    </lineage>
</organism>
<evidence type="ECO:0000313" key="2">
    <source>
        <dbReference type="Proteomes" id="UP001319080"/>
    </source>
</evidence>
<keyword evidence="2" id="KW-1185">Reference proteome</keyword>
<proteinExistence type="predicted"/>
<sequence>MTIQVNTHHSEKNRVETFLNALNEKLDQLPFDWESLKESNRIDDAVKFTNHNNSLVITVILVKDYWDADPIAKANFMKDAIRWGQNGAIMYVVESTDEDIVSKVVGTFAGKE</sequence>